<feature type="coiled-coil region" evidence="2">
    <location>
        <begin position="207"/>
        <end position="234"/>
    </location>
</feature>
<dbReference type="GO" id="GO:0042138">
    <property type="term" value="P:meiotic DNA double-strand break formation"/>
    <property type="evidence" value="ECO:0000318"/>
    <property type="project" value="GO_Central"/>
</dbReference>
<dbReference type="Gene3D" id="3.60.21.10">
    <property type="match status" value="1"/>
</dbReference>
<proteinExistence type="predicted"/>
<feature type="compositionally biased region" description="Polar residues" evidence="3">
    <location>
        <begin position="58"/>
        <end position="81"/>
    </location>
</feature>
<dbReference type="GeneID" id="5039923"/>
<keyword evidence="1" id="KW-0378">Hydrolase</keyword>
<dbReference type="GO" id="GO:0007095">
    <property type="term" value="P:mitotic G2 DNA damage checkpoint signaling"/>
    <property type="evidence" value="ECO:0000318"/>
    <property type="project" value="GO_Central"/>
</dbReference>
<evidence type="ECO:0000313" key="5">
    <source>
        <dbReference type="EMBL" id="CAK86741.1"/>
    </source>
</evidence>
<dbReference type="SUPFAM" id="SSF56300">
    <property type="entry name" value="Metallo-dependent phosphatases"/>
    <property type="match status" value="1"/>
</dbReference>
<dbReference type="InParanoid" id="A0DUM4"/>
<dbReference type="SMART" id="SM01347">
    <property type="entry name" value="Mre11_DNA_bind"/>
    <property type="match status" value="1"/>
</dbReference>
<dbReference type="HOGENOM" id="CLU_292647_0_0_1"/>
<dbReference type="GO" id="GO:0097552">
    <property type="term" value="P:mitochondrial double-strand break repair via homologous recombination"/>
    <property type="evidence" value="ECO:0000318"/>
    <property type="project" value="GO_Central"/>
</dbReference>
<feature type="region of interest" description="Disordered" evidence="3">
    <location>
        <begin position="970"/>
        <end position="1014"/>
    </location>
</feature>
<dbReference type="CDD" id="cd00840">
    <property type="entry name" value="MPP_Mre11_N"/>
    <property type="match status" value="1"/>
</dbReference>
<protein>
    <recommendedName>
        <fullName evidence="4">Mre11 DNA-binding domain-containing protein</fullName>
    </recommendedName>
</protein>
<reference evidence="5 6" key="1">
    <citation type="journal article" date="2006" name="Nature">
        <title>Global trends of whole-genome duplications revealed by the ciliate Paramecium tetraurelia.</title>
        <authorList>
            <consortium name="Genoscope"/>
            <person name="Aury J.-M."/>
            <person name="Jaillon O."/>
            <person name="Duret L."/>
            <person name="Noel B."/>
            <person name="Jubin C."/>
            <person name="Porcel B.M."/>
            <person name="Segurens B."/>
            <person name="Daubin V."/>
            <person name="Anthouard V."/>
            <person name="Aiach N."/>
            <person name="Arnaiz O."/>
            <person name="Billaut A."/>
            <person name="Beisson J."/>
            <person name="Blanc I."/>
            <person name="Bouhouche K."/>
            <person name="Camara F."/>
            <person name="Duharcourt S."/>
            <person name="Guigo R."/>
            <person name="Gogendeau D."/>
            <person name="Katinka M."/>
            <person name="Keller A.-M."/>
            <person name="Kissmehl R."/>
            <person name="Klotz C."/>
            <person name="Koll F."/>
            <person name="Le Moue A."/>
            <person name="Lepere C."/>
            <person name="Malinsky S."/>
            <person name="Nowacki M."/>
            <person name="Nowak J.K."/>
            <person name="Plattner H."/>
            <person name="Poulain J."/>
            <person name="Ruiz F."/>
            <person name="Serrano V."/>
            <person name="Zagulski M."/>
            <person name="Dessen P."/>
            <person name="Betermier M."/>
            <person name="Weissenbach J."/>
            <person name="Scarpelli C."/>
            <person name="Schachter V."/>
            <person name="Sperling L."/>
            <person name="Meyer E."/>
            <person name="Cohen J."/>
            <person name="Wincker P."/>
        </authorList>
    </citation>
    <scope>NUCLEOTIDE SEQUENCE [LARGE SCALE GENOMIC DNA]</scope>
    <source>
        <strain evidence="5 6">Stock d4-2</strain>
    </source>
</reference>
<dbReference type="PANTHER" id="PTHR10139">
    <property type="entry name" value="DOUBLE-STRAND BREAK REPAIR PROTEIN MRE11"/>
    <property type="match status" value="1"/>
</dbReference>
<dbReference type="AlphaFoldDB" id="A0DUM4"/>
<dbReference type="GO" id="GO:0006303">
    <property type="term" value="P:double-strand break repair via nonhomologous end joining"/>
    <property type="evidence" value="ECO:0000318"/>
    <property type="project" value="GO_Central"/>
</dbReference>
<dbReference type="InterPro" id="IPR041796">
    <property type="entry name" value="Mre11_N"/>
</dbReference>
<organism evidence="5 6">
    <name type="scientific">Paramecium tetraurelia</name>
    <dbReference type="NCBI Taxonomy" id="5888"/>
    <lineage>
        <taxon>Eukaryota</taxon>
        <taxon>Sar</taxon>
        <taxon>Alveolata</taxon>
        <taxon>Ciliophora</taxon>
        <taxon>Intramacronucleata</taxon>
        <taxon>Oligohymenophorea</taxon>
        <taxon>Peniculida</taxon>
        <taxon>Parameciidae</taxon>
        <taxon>Paramecium</taxon>
    </lineage>
</organism>
<dbReference type="EMBL" id="CT868585">
    <property type="protein sequence ID" value="CAK86741.1"/>
    <property type="molecule type" value="Genomic_DNA"/>
</dbReference>
<feature type="domain" description="Mre11 DNA-binding" evidence="4">
    <location>
        <begin position="660"/>
        <end position="836"/>
    </location>
</feature>
<feature type="region of interest" description="Disordered" evidence="3">
    <location>
        <begin position="58"/>
        <end position="93"/>
    </location>
</feature>
<dbReference type="GO" id="GO:0000724">
    <property type="term" value="P:double-strand break repair via homologous recombination"/>
    <property type="evidence" value="ECO:0000318"/>
    <property type="project" value="GO_Central"/>
</dbReference>
<feature type="compositionally biased region" description="Basic residues" evidence="3">
    <location>
        <begin position="1002"/>
        <end position="1011"/>
    </location>
</feature>
<sequence length="1041" mass="121928">MNKPKNNHRRALSNNDFQQIITSKISGLLEENNTHKIMQKNQSFGNVLFQIPEQTDIASSTEQSMQSAKKTQMIDSSNKNNRSQEQKENLKNQGTCSNLISQIQYMIKSSHPIKEITQKTLNSDAQDKNKQLSFTNELQKRHSQIISQSNNKNDSSSLTPDRNRAELNGSKLNSHKQNSDQHQKSKIELSSSLFNTLLKGDSKKKLNLEQQESYRRMELQMNKMQKDINTIKMRQDQLDQFNRNIQHQLCDFMSESKKQQDYGYQSLQKLEQLEQITRRNEESIQLIRQQLILDQPNQINKGNENIINFGYYSYLSNIQKSHLLQVGQRIIQKAQQLKRQQQTVIYCTFLFIIIIRFQKFYYLCKSIGINSSKYLTFTIISKFLVASDNHLGANENVGPKSNRYQDAFDAFEEVLQIASQQNVDFVILGGDLFHEKHPTEHCLLKCVDILQRHVFGDNFGGIQMEVNSLNYQPNFSCSNFNVQLPIFIINGNHDDIVTERNESVSILDILHESKYLNYIGKITDQSNVCIKPIVLVKNNQKIALYGLGYMKDYQLHKIINEGKLVLDSLDENNFNILIIHQNKYKGNHFQDERNFIDPLYFKKYKIDLLIWGHEHEAIYTLDTCEHYQVFYPGSTVATSIIEYESLIKQAGLFTLTKNQMKFESIKLEKSYRPMIYKSVELSELIKTAENNQNLSNQEIAEKLLFDFVEKELVNYYQTSSFRQKKPLLRIKVEYSGFEIMRMRYIETKFADRVSNPDQIFKFWEKKSNLQAQIQKRKEQAQLLNQQFDNILKSKVEVNSQNQHMMNEFSNMLSTKLYQQNFQIIEQGDFLNILDNFLSSTNKEKTNLFNDLYPKTIEKFKDNIVPQYNNRILQIVKKQREYQDSLIFSIRDSIIKNFDGTTKCEQLYCTNFGLDISQMFTKFQEDFRIDIAKTNINQVSKSNATLMPSNQVQLQKKENFQQESPIIIEDDSLPKNGFTQTSIFGQDEQEDEEVEEKQDNKGKKGAKKRKPIKKEDDVVILNKKQKYQIELKPYQKGMNKLL</sequence>
<dbReference type="Gene3D" id="3.30.110.110">
    <property type="entry name" value="Mre11, capping domain"/>
    <property type="match status" value="1"/>
</dbReference>
<dbReference type="Pfam" id="PF00149">
    <property type="entry name" value="Metallophos"/>
    <property type="match status" value="1"/>
</dbReference>
<dbReference type="Proteomes" id="UP000000600">
    <property type="component" value="Unassembled WGS sequence"/>
</dbReference>
<dbReference type="GO" id="GO:0030870">
    <property type="term" value="C:Mre11 complex"/>
    <property type="evidence" value="ECO:0000318"/>
    <property type="project" value="GO_Central"/>
</dbReference>
<gene>
    <name evidence="5" type="ORF">GSPATT00020413001</name>
</gene>
<dbReference type="KEGG" id="ptm:GSPATT00020413001"/>
<name>A0DUM4_PARTE</name>
<dbReference type="OrthoDB" id="30417at2759"/>
<evidence type="ECO:0000256" key="1">
    <source>
        <dbReference type="ARBA" id="ARBA00022801"/>
    </source>
</evidence>
<dbReference type="RefSeq" id="XP_001454138.1">
    <property type="nucleotide sequence ID" value="XM_001454101.1"/>
</dbReference>
<evidence type="ECO:0000259" key="4">
    <source>
        <dbReference type="SMART" id="SM01347"/>
    </source>
</evidence>
<accession>A0DUM4</accession>
<evidence type="ECO:0000256" key="2">
    <source>
        <dbReference type="SAM" id="Coils"/>
    </source>
</evidence>
<evidence type="ECO:0000256" key="3">
    <source>
        <dbReference type="SAM" id="MobiDB-lite"/>
    </source>
</evidence>
<dbReference type="GO" id="GO:0000723">
    <property type="term" value="P:telomere maintenance"/>
    <property type="evidence" value="ECO:0000318"/>
    <property type="project" value="GO_Central"/>
</dbReference>
<dbReference type="STRING" id="5888.A0DUM4"/>
<feature type="compositionally biased region" description="Acidic residues" evidence="3">
    <location>
        <begin position="986"/>
        <end position="995"/>
    </location>
</feature>
<keyword evidence="6" id="KW-1185">Reference proteome</keyword>
<dbReference type="GO" id="GO:0035861">
    <property type="term" value="C:site of double-strand break"/>
    <property type="evidence" value="ECO:0000318"/>
    <property type="project" value="GO_Central"/>
</dbReference>
<dbReference type="InterPro" id="IPR029052">
    <property type="entry name" value="Metallo-depent_PP-like"/>
</dbReference>
<dbReference type="InterPro" id="IPR004843">
    <property type="entry name" value="Calcineurin-like_PHP"/>
</dbReference>
<dbReference type="PANTHER" id="PTHR10139:SF1">
    <property type="entry name" value="DOUBLE-STRAND BREAK REPAIR PROTEIN MRE11"/>
    <property type="match status" value="1"/>
</dbReference>
<keyword evidence="2" id="KW-0175">Coiled coil</keyword>
<feature type="region of interest" description="Disordered" evidence="3">
    <location>
        <begin position="137"/>
        <end position="185"/>
    </location>
</feature>
<dbReference type="eggNOG" id="KOG2310">
    <property type="taxonomic scope" value="Eukaryota"/>
</dbReference>
<dbReference type="InterPro" id="IPR038487">
    <property type="entry name" value="Mre11_capping_dom"/>
</dbReference>
<dbReference type="OMA" id="QEDFRID"/>
<dbReference type="InterPro" id="IPR007281">
    <property type="entry name" value="Mre11_DNA-bd"/>
</dbReference>
<dbReference type="GO" id="GO:0000014">
    <property type="term" value="F:single-stranded DNA endodeoxyribonuclease activity"/>
    <property type="evidence" value="ECO:0000318"/>
    <property type="project" value="GO_Central"/>
</dbReference>
<feature type="compositionally biased region" description="Polar residues" evidence="3">
    <location>
        <begin position="144"/>
        <end position="160"/>
    </location>
</feature>
<evidence type="ECO:0000313" key="6">
    <source>
        <dbReference type="Proteomes" id="UP000000600"/>
    </source>
</evidence>
<dbReference type="GO" id="GO:0030145">
    <property type="term" value="F:manganese ion binding"/>
    <property type="evidence" value="ECO:0007669"/>
    <property type="project" value="InterPro"/>
</dbReference>